<dbReference type="AlphaFoldDB" id="A0A517ZHV2"/>
<accession>A0A517ZHV2</accession>
<protein>
    <submittedName>
        <fullName evidence="7">Putative calcium/sodium:proton antiporter</fullName>
    </submittedName>
</protein>
<feature type="transmembrane region" description="Helical" evidence="5">
    <location>
        <begin position="241"/>
        <end position="264"/>
    </location>
</feature>
<dbReference type="Gene3D" id="1.20.1420.30">
    <property type="entry name" value="NCX, central ion-binding region"/>
    <property type="match status" value="1"/>
</dbReference>
<evidence type="ECO:0000313" key="8">
    <source>
        <dbReference type="Proteomes" id="UP000319383"/>
    </source>
</evidence>
<dbReference type="GO" id="GO:0005886">
    <property type="term" value="C:plasma membrane"/>
    <property type="evidence" value="ECO:0007669"/>
    <property type="project" value="TreeGrafter"/>
</dbReference>
<dbReference type="Proteomes" id="UP000319383">
    <property type="component" value="Chromosome"/>
</dbReference>
<feature type="transmembrane region" description="Helical" evidence="5">
    <location>
        <begin position="102"/>
        <end position="125"/>
    </location>
</feature>
<organism evidence="7 8">
    <name type="scientific">Symmachiella dynata</name>
    <dbReference type="NCBI Taxonomy" id="2527995"/>
    <lineage>
        <taxon>Bacteria</taxon>
        <taxon>Pseudomonadati</taxon>
        <taxon>Planctomycetota</taxon>
        <taxon>Planctomycetia</taxon>
        <taxon>Planctomycetales</taxon>
        <taxon>Planctomycetaceae</taxon>
        <taxon>Symmachiella</taxon>
    </lineage>
</organism>
<feature type="domain" description="Sodium/calcium exchanger membrane region" evidence="6">
    <location>
        <begin position="178"/>
        <end position="289"/>
    </location>
</feature>
<dbReference type="RefSeq" id="WP_145374045.1">
    <property type="nucleotide sequence ID" value="NZ_CP036276.1"/>
</dbReference>
<dbReference type="PANTHER" id="PTHR10846:SF8">
    <property type="entry name" value="INNER MEMBRANE PROTEIN YRBG"/>
    <property type="match status" value="1"/>
</dbReference>
<dbReference type="GO" id="GO:0005262">
    <property type="term" value="F:calcium channel activity"/>
    <property type="evidence" value="ECO:0007669"/>
    <property type="project" value="TreeGrafter"/>
</dbReference>
<evidence type="ECO:0000256" key="3">
    <source>
        <dbReference type="ARBA" id="ARBA00022989"/>
    </source>
</evidence>
<evidence type="ECO:0000259" key="6">
    <source>
        <dbReference type="Pfam" id="PF01699"/>
    </source>
</evidence>
<sequence length="328" mass="34301">MAGLIAQFILIALVVVVAGTLLARFADQVGLITGMGRSMAGVVLLALATSLPELLVGCKAAMIPAVDLTLGDLLGSSLFNLLILAVLDLCTKTHGAALSKAASAHALSAVSGILLTAVVLFFLLVKFPGTFLRLGPGSWFLLITYLFCLRLIFFDQQYALSQAPQAAETPTMSRAKSLTGYLLSAAVIFVAAPKLASVASELADISGLGRTIVGTLFVAFITSLPEAVTTLTALRMGATDLAIGNIFGSNAFNMLIFVGVDFFYDGSLFAAAAPTHAVTAAMVIFVTAVAIQGMLYRAEKRLWIVEPDAALLVVLVVAALSVVFWMSH</sequence>
<proteinExistence type="predicted"/>
<feature type="transmembrane region" description="Helical" evidence="5">
    <location>
        <begin position="6"/>
        <end position="26"/>
    </location>
</feature>
<evidence type="ECO:0000313" key="7">
    <source>
        <dbReference type="EMBL" id="QDU42032.1"/>
    </source>
</evidence>
<comment type="subcellular location">
    <subcellularLocation>
        <location evidence="1">Membrane</location>
        <topology evidence="1">Multi-pass membrane protein</topology>
    </subcellularLocation>
</comment>
<evidence type="ECO:0000256" key="4">
    <source>
        <dbReference type="ARBA" id="ARBA00023136"/>
    </source>
</evidence>
<feature type="transmembrane region" description="Helical" evidence="5">
    <location>
        <begin position="175"/>
        <end position="192"/>
    </location>
</feature>
<keyword evidence="4 5" id="KW-0472">Membrane</keyword>
<reference evidence="7 8" key="1">
    <citation type="submission" date="2019-02" db="EMBL/GenBank/DDBJ databases">
        <title>Deep-cultivation of Planctomycetes and their phenomic and genomic characterization uncovers novel biology.</title>
        <authorList>
            <person name="Wiegand S."/>
            <person name="Jogler M."/>
            <person name="Boedeker C."/>
            <person name="Pinto D."/>
            <person name="Vollmers J."/>
            <person name="Rivas-Marin E."/>
            <person name="Kohn T."/>
            <person name="Peeters S.H."/>
            <person name="Heuer A."/>
            <person name="Rast P."/>
            <person name="Oberbeckmann S."/>
            <person name="Bunk B."/>
            <person name="Jeske O."/>
            <person name="Meyerdierks A."/>
            <person name="Storesund J.E."/>
            <person name="Kallscheuer N."/>
            <person name="Luecker S."/>
            <person name="Lage O.M."/>
            <person name="Pohl T."/>
            <person name="Merkel B.J."/>
            <person name="Hornburger P."/>
            <person name="Mueller R.-W."/>
            <person name="Bruemmer F."/>
            <person name="Labrenz M."/>
            <person name="Spormann A.M."/>
            <person name="Op den Camp H."/>
            <person name="Overmann J."/>
            <person name="Amann R."/>
            <person name="Jetten M.S.M."/>
            <person name="Mascher T."/>
            <person name="Medema M.H."/>
            <person name="Devos D.P."/>
            <person name="Kaster A.-K."/>
            <person name="Ovreas L."/>
            <person name="Rohde M."/>
            <person name="Galperin M.Y."/>
            <person name="Jogler C."/>
        </authorList>
    </citation>
    <scope>NUCLEOTIDE SEQUENCE [LARGE SCALE GENOMIC DNA]</scope>
    <source>
        <strain evidence="7 8">Mal52</strain>
    </source>
</reference>
<dbReference type="GO" id="GO:0008273">
    <property type="term" value="F:calcium, potassium:sodium antiporter activity"/>
    <property type="evidence" value="ECO:0007669"/>
    <property type="project" value="TreeGrafter"/>
</dbReference>
<feature type="transmembrane region" description="Helical" evidence="5">
    <location>
        <begin position="68"/>
        <end position="90"/>
    </location>
</feature>
<dbReference type="InterPro" id="IPR004837">
    <property type="entry name" value="NaCa_Exmemb"/>
</dbReference>
<feature type="domain" description="Sodium/calcium exchanger membrane region" evidence="6">
    <location>
        <begin position="5"/>
        <end position="153"/>
    </location>
</feature>
<evidence type="ECO:0000256" key="5">
    <source>
        <dbReference type="SAM" id="Phobius"/>
    </source>
</evidence>
<dbReference type="InterPro" id="IPR044880">
    <property type="entry name" value="NCX_ion-bd_dom_sf"/>
</dbReference>
<feature type="transmembrane region" description="Helical" evidence="5">
    <location>
        <begin position="276"/>
        <end position="297"/>
    </location>
</feature>
<feature type="transmembrane region" description="Helical" evidence="5">
    <location>
        <begin position="212"/>
        <end position="234"/>
    </location>
</feature>
<dbReference type="EMBL" id="CP036276">
    <property type="protein sequence ID" value="QDU42032.1"/>
    <property type="molecule type" value="Genomic_DNA"/>
</dbReference>
<feature type="transmembrane region" description="Helical" evidence="5">
    <location>
        <begin position="137"/>
        <end position="154"/>
    </location>
</feature>
<dbReference type="PANTHER" id="PTHR10846">
    <property type="entry name" value="SODIUM/POTASSIUM/CALCIUM EXCHANGER"/>
    <property type="match status" value="1"/>
</dbReference>
<keyword evidence="8" id="KW-1185">Reference proteome</keyword>
<name>A0A517ZHV2_9PLAN</name>
<gene>
    <name evidence="7" type="ORF">Mal52_04870</name>
</gene>
<feature type="transmembrane region" description="Helical" evidence="5">
    <location>
        <begin position="38"/>
        <end position="62"/>
    </location>
</feature>
<keyword evidence="3 5" id="KW-1133">Transmembrane helix</keyword>
<dbReference type="GO" id="GO:0006874">
    <property type="term" value="P:intracellular calcium ion homeostasis"/>
    <property type="evidence" value="ECO:0007669"/>
    <property type="project" value="TreeGrafter"/>
</dbReference>
<keyword evidence="2 5" id="KW-0812">Transmembrane</keyword>
<feature type="transmembrane region" description="Helical" evidence="5">
    <location>
        <begin position="309"/>
        <end position="327"/>
    </location>
</feature>
<evidence type="ECO:0000256" key="1">
    <source>
        <dbReference type="ARBA" id="ARBA00004141"/>
    </source>
</evidence>
<dbReference type="Pfam" id="PF01699">
    <property type="entry name" value="Na_Ca_ex"/>
    <property type="match status" value="2"/>
</dbReference>
<evidence type="ECO:0000256" key="2">
    <source>
        <dbReference type="ARBA" id="ARBA00022692"/>
    </source>
</evidence>
<dbReference type="InterPro" id="IPR004481">
    <property type="entry name" value="K/Na/Ca-exchanger"/>
</dbReference>
<dbReference type="KEGG" id="sdyn:Mal52_04870"/>